<sequence>MAPALQKYTWILALTSIAFVFSSASNGANDVANSYATSVAARTLKMWQAGILASITEFIGAVAMGSRVTSTIKSGVFGLTKFQPAPPTFMLVMGCAEVGSATFLTIATFWGMPVSTTQTVVGALAGAGIAAQTPLKWGWDKGSLSQIAASWAIAPLIAAGFAALLFLSLKYLVLERADPMKWGMRMIPWYLAFTAGVLALFIIDELPNGESLEEMGPGKATGIILGVFFAVLAFAYAFFIPYFHRRLIMNDARMRPWHIPLGPLLYRDDPPIYWPGKGDEVVTDYYAKSSVDTPIQDLEKAPKGDGFVGDATPVDKAVRQTGDAQSTSIDVDHSADNSTTERAPRGLSMPNPRGDIVAHVIPKQPEPEERWLEPVRHLPFYSLKKIANWAKFLLLQGVSRDVVTQKNLGAVHARAIVYDNRVEHLWTYAQVASAMMMSIAHGSNDVANAVGPWVASYNTYTSGEVTAKADTPIWILVIAGLLLGLGFWFYGYHVMRSLGNKITQVSPTRGFSMELGAAITVLLASRLALPVSTTQCLTGATIGVALCNFDVRAVNWKQVAFIFSSWIITLPSAGLISGLMMAMALNTPHF</sequence>
<gene>
    <name evidence="1" type="ORF">OPT61_g3941</name>
</gene>
<evidence type="ECO:0000313" key="2">
    <source>
        <dbReference type="Proteomes" id="UP001153331"/>
    </source>
</evidence>
<organism evidence="1 2">
    <name type="scientific">Boeremia exigua</name>
    <dbReference type="NCBI Taxonomy" id="749465"/>
    <lineage>
        <taxon>Eukaryota</taxon>
        <taxon>Fungi</taxon>
        <taxon>Dikarya</taxon>
        <taxon>Ascomycota</taxon>
        <taxon>Pezizomycotina</taxon>
        <taxon>Dothideomycetes</taxon>
        <taxon>Pleosporomycetidae</taxon>
        <taxon>Pleosporales</taxon>
        <taxon>Pleosporineae</taxon>
        <taxon>Didymellaceae</taxon>
        <taxon>Boeremia</taxon>
    </lineage>
</organism>
<dbReference type="Proteomes" id="UP001153331">
    <property type="component" value="Unassembled WGS sequence"/>
</dbReference>
<accession>A0ACC2IFW3</accession>
<protein>
    <submittedName>
        <fullName evidence="1">Uncharacterized protein</fullName>
    </submittedName>
</protein>
<name>A0ACC2IFW3_9PLEO</name>
<reference evidence="1" key="1">
    <citation type="submission" date="2022-11" db="EMBL/GenBank/DDBJ databases">
        <title>Genome Sequence of Boeremia exigua.</title>
        <authorList>
            <person name="Buettner E."/>
        </authorList>
    </citation>
    <scope>NUCLEOTIDE SEQUENCE</scope>
    <source>
        <strain evidence="1">CU02</strain>
    </source>
</reference>
<evidence type="ECO:0000313" key="1">
    <source>
        <dbReference type="EMBL" id="KAJ8114091.1"/>
    </source>
</evidence>
<comment type="caution">
    <text evidence="1">The sequence shown here is derived from an EMBL/GenBank/DDBJ whole genome shotgun (WGS) entry which is preliminary data.</text>
</comment>
<keyword evidence="2" id="KW-1185">Reference proteome</keyword>
<proteinExistence type="predicted"/>
<dbReference type="EMBL" id="JAPHNI010000213">
    <property type="protein sequence ID" value="KAJ8114091.1"/>
    <property type="molecule type" value="Genomic_DNA"/>
</dbReference>